<evidence type="ECO:0000256" key="3">
    <source>
        <dbReference type="ARBA" id="ARBA00012438"/>
    </source>
</evidence>
<evidence type="ECO:0000256" key="10">
    <source>
        <dbReference type="ARBA" id="ARBA00023136"/>
    </source>
</evidence>
<gene>
    <name evidence="14" type="ORF">MOTC310_09105</name>
</gene>
<dbReference type="PRINTS" id="PR00344">
    <property type="entry name" value="BCTRLSENSOR"/>
</dbReference>
<evidence type="ECO:0000256" key="4">
    <source>
        <dbReference type="ARBA" id="ARBA00022553"/>
    </source>
</evidence>
<dbReference type="SUPFAM" id="SSF47384">
    <property type="entry name" value="Homodimeric domain of signal transducing histidine kinase"/>
    <property type="match status" value="1"/>
</dbReference>
<dbReference type="PROSITE" id="PS50885">
    <property type="entry name" value="HAMP"/>
    <property type="match status" value="1"/>
</dbReference>
<dbReference type="InterPro" id="IPR003660">
    <property type="entry name" value="HAMP_dom"/>
</dbReference>
<keyword evidence="7 14" id="KW-0418">Kinase</keyword>
<evidence type="ECO:0000259" key="12">
    <source>
        <dbReference type="PROSITE" id="PS50109"/>
    </source>
</evidence>
<evidence type="ECO:0000313" key="15">
    <source>
        <dbReference type="Proteomes" id="UP001355206"/>
    </source>
</evidence>
<evidence type="ECO:0000256" key="6">
    <source>
        <dbReference type="ARBA" id="ARBA00022692"/>
    </source>
</evidence>
<evidence type="ECO:0000259" key="13">
    <source>
        <dbReference type="PROSITE" id="PS50885"/>
    </source>
</evidence>
<feature type="domain" description="HAMP" evidence="13">
    <location>
        <begin position="173"/>
        <end position="226"/>
    </location>
</feature>
<feature type="transmembrane region" description="Helical" evidence="11">
    <location>
        <begin position="152"/>
        <end position="176"/>
    </location>
</feature>
<organism evidence="14 15">
    <name type="scientific">Methylobacterium oryzae</name>
    <dbReference type="NCBI Taxonomy" id="334852"/>
    <lineage>
        <taxon>Bacteria</taxon>
        <taxon>Pseudomonadati</taxon>
        <taxon>Pseudomonadota</taxon>
        <taxon>Alphaproteobacteria</taxon>
        <taxon>Hyphomicrobiales</taxon>
        <taxon>Methylobacteriaceae</taxon>
        <taxon>Methylobacterium</taxon>
    </lineage>
</organism>
<dbReference type="CDD" id="cd00075">
    <property type="entry name" value="HATPase"/>
    <property type="match status" value="1"/>
</dbReference>
<dbReference type="InterPro" id="IPR050428">
    <property type="entry name" value="TCS_sensor_his_kinase"/>
</dbReference>
<evidence type="ECO:0000256" key="1">
    <source>
        <dbReference type="ARBA" id="ARBA00000085"/>
    </source>
</evidence>
<keyword evidence="5" id="KW-0808">Transferase</keyword>
<dbReference type="RefSeq" id="WP_331301569.1">
    <property type="nucleotide sequence ID" value="NZ_MLCA01000002.1"/>
</dbReference>
<dbReference type="Gene3D" id="6.10.340.10">
    <property type="match status" value="1"/>
</dbReference>
<accession>A0ABU7TLU9</accession>
<evidence type="ECO:0000313" key="14">
    <source>
        <dbReference type="EMBL" id="MEE7490626.1"/>
    </source>
</evidence>
<dbReference type="InterPro" id="IPR003594">
    <property type="entry name" value="HATPase_dom"/>
</dbReference>
<dbReference type="SUPFAM" id="SSF158472">
    <property type="entry name" value="HAMP domain-like"/>
    <property type="match status" value="1"/>
</dbReference>
<dbReference type="Proteomes" id="UP001355206">
    <property type="component" value="Unassembled WGS sequence"/>
</dbReference>
<comment type="subcellular location">
    <subcellularLocation>
        <location evidence="2">Membrane</location>
    </subcellularLocation>
</comment>
<dbReference type="PROSITE" id="PS50109">
    <property type="entry name" value="HIS_KIN"/>
    <property type="match status" value="1"/>
</dbReference>
<dbReference type="GO" id="GO:0016301">
    <property type="term" value="F:kinase activity"/>
    <property type="evidence" value="ECO:0007669"/>
    <property type="project" value="UniProtKB-KW"/>
</dbReference>
<dbReference type="SMART" id="SM00304">
    <property type="entry name" value="HAMP"/>
    <property type="match status" value="1"/>
</dbReference>
<evidence type="ECO:0000256" key="8">
    <source>
        <dbReference type="ARBA" id="ARBA00022989"/>
    </source>
</evidence>
<dbReference type="InterPro" id="IPR003661">
    <property type="entry name" value="HisK_dim/P_dom"/>
</dbReference>
<dbReference type="InterPro" id="IPR036890">
    <property type="entry name" value="HATPase_C_sf"/>
</dbReference>
<keyword evidence="10 11" id="KW-0472">Membrane</keyword>
<evidence type="ECO:0000256" key="7">
    <source>
        <dbReference type="ARBA" id="ARBA00022777"/>
    </source>
</evidence>
<dbReference type="CDD" id="cd06225">
    <property type="entry name" value="HAMP"/>
    <property type="match status" value="1"/>
</dbReference>
<dbReference type="PANTHER" id="PTHR45436">
    <property type="entry name" value="SENSOR HISTIDINE KINASE YKOH"/>
    <property type="match status" value="1"/>
</dbReference>
<evidence type="ECO:0000256" key="5">
    <source>
        <dbReference type="ARBA" id="ARBA00022679"/>
    </source>
</evidence>
<dbReference type="InterPro" id="IPR004358">
    <property type="entry name" value="Sig_transdc_His_kin-like_C"/>
</dbReference>
<evidence type="ECO:0000256" key="9">
    <source>
        <dbReference type="ARBA" id="ARBA00023012"/>
    </source>
</evidence>
<feature type="domain" description="Histidine kinase" evidence="12">
    <location>
        <begin position="234"/>
        <end position="447"/>
    </location>
</feature>
<dbReference type="Gene3D" id="1.10.287.130">
    <property type="match status" value="1"/>
</dbReference>
<dbReference type="EC" id="2.7.13.3" evidence="3"/>
<comment type="catalytic activity">
    <reaction evidence="1">
        <text>ATP + protein L-histidine = ADP + protein N-phospho-L-histidine.</text>
        <dbReference type="EC" id="2.7.13.3"/>
    </reaction>
</comment>
<keyword evidence="6 11" id="KW-0812">Transmembrane</keyword>
<keyword evidence="9" id="KW-0902">Two-component regulatory system</keyword>
<comment type="caution">
    <text evidence="14">The sequence shown here is derived from an EMBL/GenBank/DDBJ whole genome shotgun (WGS) entry which is preliminary data.</text>
</comment>
<protein>
    <recommendedName>
        <fullName evidence="3">histidine kinase</fullName>
        <ecNumber evidence="3">2.7.13.3</ecNumber>
    </recommendedName>
</protein>
<keyword evidence="8 11" id="KW-1133">Transmembrane helix</keyword>
<dbReference type="InterPro" id="IPR005467">
    <property type="entry name" value="His_kinase_dom"/>
</dbReference>
<dbReference type="SMART" id="SM00387">
    <property type="entry name" value="HATPase_c"/>
    <property type="match status" value="1"/>
</dbReference>
<evidence type="ECO:0000256" key="11">
    <source>
        <dbReference type="SAM" id="Phobius"/>
    </source>
</evidence>
<reference evidence="14 15" key="1">
    <citation type="journal article" date="2012" name="Genet. Mol. Biol.">
        <title>Analysis of 16S rRNA and mxaF genes revealing insights into Methylobacterium niche-specific plant association.</title>
        <authorList>
            <person name="Dourado M.N."/>
            <person name="Andreote F.D."/>
            <person name="Dini-Andreote F."/>
            <person name="Conti R."/>
            <person name="Araujo J.M."/>
            <person name="Araujo W.L."/>
        </authorList>
    </citation>
    <scope>NUCLEOTIDE SEQUENCE [LARGE SCALE GENOMIC DNA]</scope>
    <source>
        <strain evidence="14 15">TC3-10</strain>
    </source>
</reference>
<dbReference type="Pfam" id="PF02518">
    <property type="entry name" value="HATPase_c"/>
    <property type="match status" value="1"/>
</dbReference>
<proteinExistence type="predicted"/>
<keyword evidence="4" id="KW-0597">Phosphoprotein</keyword>
<dbReference type="Gene3D" id="3.30.565.10">
    <property type="entry name" value="Histidine kinase-like ATPase, C-terminal domain"/>
    <property type="match status" value="1"/>
</dbReference>
<dbReference type="SMART" id="SM00388">
    <property type="entry name" value="HisKA"/>
    <property type="match status" value="1"/>
</dbReference>
<evidence type="ECO:0000256" key="2">
    <source>
        <dbReference type="ARBA" id="ARBA00004370"/>
    </source>
</evidence>
<dbReference type="Pfam" id="PF00672">
    <property type="entry name" value="HAMP"/>
    <property type="match status" value="1"/>
</dbReference>
<dbReference type="InterPro" id="IPR036097">
    <property type="entry name" value="HisK_dim/P_sf"/>
</dbReference>
<feature type="transmembrane region" description="Helical" evidence="11">
    <location>
        <begin position="12"/>
        <end position="35"/>
    </location>
</feature>
<dbReference type="SUPFAM" id="SSF55874">
    <property type="entry name" value="ATPase domain of HSP90 chaperone/DNA topoisomerase II/histidine kinase"/>
    <property type="match status" value="1"/>
</dbReference>
<name>A0ABU7TLU9_9HYPH</name>
<dbReference type="Pfam" id="PF00512">
    <property type="entry name" value="HisKA"/>
    <property type="match status" value="1"/>
</dbReference>
<dbReference type="CDD" id="cd00082">
    <property type="entry name" value="HisKA"/>
    <property type="match status" value="1"/>
</dbReference>
<dbReference type="PANTHER" id="PTHR45436:SF8">
    <property type="entry name" value="HISTIDINE KINASE"/>
    <property type="match status" value="1"/>
</dbReference>
<dbReference type="EMBL" id="MLCA01000002">
    <property type="protein sequence ID" value="MEE7490626.1"/>
    <property type="molecule type" value="Genomic_DNA"/>
</dbReference>
<keyword evidence="15" id="KW-1185">Reference proteome</keyword>
<sequence length="455" mass="48441">MRTYRDLLRSAGLRFALLYTLAFMVSVGAIGWLTVLAVTDALERQAQRGVDNEARALVDEFNAGGRQDLEAALTGRFANPLTHTRYVLIGADGHVLLGDAALLPYTRDPAGPAASRSDVPLTAARKLGDGSIVLVADDLTDVRDVEAVVTRAFLTALAAAGLLGLGTALLLSSALLHRLDAITRTAEAVVAGDLTQRIARTGSQDEFDRLAATLNRMLDRIGGLMVNLRQVSTDIAHDLRTPLSRLRQGLEATSHRATTAGDYRVAVEHAVEETDRILDIFSALLRIAQIEATTLRKSFRPVSLSELFHTVADAYAAPASDSGRTLVARIVEDAWVQADHDLLAQLFVNLVENALQHTPPGSTVGLELDVRGGSVLAAVRDDGLGVPASEREKVLRRFYRLERSRSGPGNGLGLSLAAAVAELHGGRLTLSDAQPGLRVSVTFPVALPIGEGVAG</sequence>